<dbReference type="GO" id="GO:0032993">
    <property type="term" value="C:protein-DNA complex"/>
    <property type="evidence" value="ECO:0007669"/>
    <property type="project" value="TreeGrafter"/>
</dbReference>
<keyword evidence="4 7" id="KW-0238">DNA-binding</keyword>
<evidence type="ECO:0000256" key="6">
    <source>
        <dbReference type="PROSITE-ProRule" id="PRU00169"/>
    </source>
</evidence>
<dbReference type="GO" id="GO:0006355">
    <property type="term" value="P:regulation of DNA-templated transcription"/>
    <property type="evidence" value="ECO:0007669"/>
    <property type="project" value="InterPro"/>
</dbReference>
<dbReference type="Gene3D" id="3.40.50.2300">
    <property type="match status" value="1"/>
</dbReference>
<dbReference type="GO" id="GO:0005829">
    <property type="term" value="C:cytosol"/>
    <property type="evidence" value="ECO:0007669"/>
    <property type="project" value="TreeGrafter"/>
</dbReference>
<dbReference type="PROSITE" id="PS50110">
    <property type="entry name" value="RESPONSE_REGULATORY"/>
    <property type="match status" value="1"/>
</dbReference>
<evidence type="ECO:0000259" key="8">
    <source>
        <dbReference type="PROSITE" id="PS50110"/>
    </source>
</evidence>
<evidence type="ECO:0000256" key="1">
    <source>
        <dbReference type="ARBA" id="ARBA00022553"/>
    </source>
</evidence>
<feature type="DNA-binding region" description="OmpR/PhoB-type" evidence="7">
    <location>
        <begin position="128"/>
        <end position="224"/>
    </location>
</feature>
<dbReference type="PANTHER" id="PTHR48111:SF4">
    <property type="entry name" value="DNA-BINDING DUAL TRANSCRIPTIONAL REGULATOR OMPR"/>
    <property type="match status" value="1"/>
</dbReference>
<evidence type="ECO:0000256" key="3">
    <source>
        <dbReference type="ARBA" id="ARBA00023015"/>
    </source>
</evidence>
<dbReference type="InterPro" id="IPR001789">
    <property type="entry name" value="Sig_transdc_resp-reg_receiver"/>
</dbReference>
<keyword evidence="3" id="KW-0805">Transcription regulation</keyword>
<keyword evidence="1 6" id="KW-0597">Phosphoprotein</keyword>
<evidence type="ECO:0000256" key="4">
    <source>
        <dbReference type="ARBA" id="ARBA00023125"/>
    </source>
</evidence>
<reference evidence="10" key="1">
    <citation type="submission" date="2021-02" db="EMBL/GenBank/DDBJ databases">
        <title>Genome sequence of Rhodospirillales sp. strain TMPK1 isolated from soil.</title>
        <authorList>
            <person name="Nakai R."/>
            <person name="Kusada H."/>
            <person name="Tamaki H."/>
        </authorList>
    </citation>
    <scope>NUCLEOTIDE SEQUENCE</scope>
    <source>
        <strain evidence="10">TMPK1</strain>
    </source>
</reference>
<dbReference type="PROSITE" id="PS51755">
    <property type="entry name" value="OMPR_PHOB"/>
    <property type="match status" value="1"/>
</dbReference>
<feature type="modified residue" description="4-aspartylphosphate" evidence="6">
    <location>
        <position position="55"/>
    </location>
</feature>
<evidence type="ECO:0000313" key="11">
    <source>
        <dbReference type="Proteomes" id="UP000681075"/>
    </source>
</evidence>
<dbReference type="GO" id="GO:0000156">
    <property type="term" value="F:phosphorelay response regulator activity"/>
    <property type="evidence" value="ECO:0007669"/>
    <property type="project" value="TreeGrafter"/>
</dbReference>
<dbReference type="SMART" id="SM00448">
    <property type="entry name" value="REC"/>
    <property type="match status" value="1"/>
</dbReference>
<feature type="domain" description="Response regulatory" evidence="8">
    <location>
        <begin position="6"/>
        <end position="119"/>
    </location>
</feature>
<dbReference type="Gene3D" id="1.10.10.10">
    <property type="entry name" value="Winged helix-like DNA-binding domain superfamily/Winged helix DNA-binding domain"/>
    <property type="match status" value="1"/>
</dbReference>
<evidence type="ECO:0000313" key="10">
    <source>
        <dbReference type="EMBL" id="GIL40277.1"/>
    </source>
</evidence>
<dbReference type="GO" id="GO:0000976">
    <property type="term" value="F:transcription cis-regulatory region binding"/>
    <property type="evidence" value="ECO:0007669"/>
    <property type="project" value="TreeGrafter"/>
</dbReference>
<dbReference type="EMBL" id="BOPV01000001">
    <property type="protein sequence ID" value="GIL40277.1"/>
    <property type="molecule type" value="Genomic_DNA"/>
</dbReference>
<evidence type="ECO:0000259" key="9">
    <source>
        <dbReference type="PROSITE" id="PS51755"/>
    </source>
</evidence>
<feature type="domain" description="OmpR/PhoB-type" evidence="9">
    <location>
        <begin position="128"/>
        <end position="224"/>
    </location>
</feature>
<protein>
    <submittedName>
        <fullName evidence="10">DNA-binding response regulator</fullName>
    </submittedName>
</protein>
<keyword evidence="11" id="KW-1185">Reference proteome</keyword>
<dbReference type="InterPro" id="IPR011006">
    <property type="entry name" value="CheY-like_superfamily"/>
</dbReference>
<dbReference type="RefSeq" id="WP_420243382.1">
    <property type="nucleotide sequence ID" value="NZ_BOPV01000001.1"/>
</dbReference>
<dbReference type="Gene3D" id="6.10.250.690">
    <property type="match status" value="1"/>
</dbReference>
<organism evidence="10 11">
    <name type="scientific">Roseiterribacter gracilis</name>
    <dbReference type="NCBI Taxonomy" id="2812848"/>
    <lineage>
        <taxon>Bacteria</taxon>
        <taxon>Pseudomonadati</taxon>
        <taxon>Pseudomonadota</taxon>
        <taxon>Alphaproteobacteria</taxon>
        <taxon>Rhodospirillales</taxon>
        <taxon>Roseiterribacteraceae</taxon>
        <taxon>Roseiterribacter</taxon>
    </lineage>
</organism>
<keyword evidence="5" id="KW-0804">Transcription</keyword>
<comment type="caution">
    <text evidence="10">The sequence shown here is derived from an EMBL/GenBank/DDBJ whole genome shotgun (WGS) entry which is preliminary data.</text>
</comment>
<keyword evidence="2" id="KW-0902">Two-component regulatory system</keyword>
<evidence type="ECO:0000256" key="5">
    <source>
        <dbReference type="ARBA" id="ARBA00023163"/>
    </source>
</evidence>
<name>A0A8S8XFQ7_9PROT</name>
<dbReference type="InterPro" id="IPR039420">
    <property type="entry name" value="WalR-like"/>
</dbReference>
<sequence>MADLPHVLVVDDDARLRSLLRRYLAEHGFLVTTAEDSAQARALLRLFRFDVLVLDVMMPGESGLDLARGLHASNPVPILMLTARSEAEDRIAGLEAGVDDYLPKPFEPRELVLRLASILRRAPSPAQGASVRLGRFRFDPQRAELDSDDGPVKLTEAEASLLRVLAQAPGAIVSREDLAERSGASVNARSVDVQVTRLRRKIEEDPKLPRYLQTVRGAGYVLRPD</sequence>
<accession>A0A8S8XFQ7</accession>
<dbReference type="InterPro" id="IPR001867">
    <property type="entry name" value="OmpR/PhoB-type_DNA-bd"/>
</dbReference>
<dbReference type="Proteomes" id="UP000681075">
    <property type="component" value="Unassembled WGS sequence"/>
</dbReference>
<evidence type="ECO:0000256" key="7">
    <source>
        <dbReference type="PROSITE-ProRule" id="PRU01091"/>
    </source>
</evidence>
<dbReference type="Pfam" id="PF00072">
    <property type="entry name" value="Response_reg"/>
    <property type="match status" value="1"/>
</dbReference>
<dbReference type="PANTHER" id="PTHR48111">
    <property type="entry name" value="REGULATOR OF RPOS"/>
    <property type="match status" value="1"/>
</dbReference>
<dbReference type="CDD" id="cd00383">
    <property type="entry name" value="trans_reg_C"/>
    <property type="match status" value="1"/>
</dbReference>
<dbReference type="Pfam" id="PF00486">
    <property type="entry name" value="Trans_reg_C"/>
    <property type="match status" value="1"/>
</dbReference>
<dbReference type="SUPFAM" id="SSF52172">
    <property type="entry name" value="CheY-like"/>
    <property type="match status" value="1"/>
</dbReference>
<dbReference type="InterPro" id="IPR036388">
    <property type="entry name" value="WH-like_DNA-bd_sf"/>
</dbReference>
<evidence type="ECO:0000256" key="2">
    <source>
        <dbReference type="ARBA" id="ARBA00023012"/>
    </source>
</evidence>
<dbReference type="AlphaFoldDB" id="A0A8S8XFQ7"/>
<dbReference type="SMART" id="SM00862">
    <property type="entry name" value="Trans_reg_C"/>
    <property type="match status" value="1"/>
</dbReference>
<proteinExistence type="predicted"/>
<gene>
    <name evidence="10" type="ORF">TMPK1_25140</name>
</gene>